<gene>
    <name evidence="2" type="ORF">MU0053_004410</name>
</gene>
<sequence>MSAKPEVLHAEVVGSLHRPQELVDARTQFRAGLLGAQEYQAIEDSAVNDALALQEDVGLEVLTDGEIRRDSFMDFFVSGMSGLTPAPSSTMTFHNAEVDTTEVVFPFSVTERVQPGACPGVEEFRYAAQRTDKLIKVTLPSPMLALSFYGPASRDAYPNPFDFAADSAEAIKGWMRQLADAGCRYMQIDAPEMCGVYVDQRMRDAYRENGIPAEDFIAVGTELLADISTIRLPGVRKAMHVCRGNGVQSWLAEGGYGDFTKHVFRRLEGFDVFHMEYDDERSGDFAPLSHLPDDKVAVLGLVSTKWSKLEDPDDLVARIGDAAQYHPQEHLAIAPQCGFASGPDTAESRKVLPTTQRDKLQLITSVARRVWA</sequence>
<evidence type="ECO:0000313" key="2">
    <source>
        <dbReference type="EMBL" id="CAJ1510036.1"/>
    </source>
</evidence>
<evidence type="ECO:0000313" key="3">
    <source>
        <dbReference type="Proteomes" id="UP001190465"/>
    </source>
</evidence>
<dbReference type="Pfam" id="PF01717">
    <property type="entry name" value="Meth_synt_2"/>
    <property type="match status" value="1"/>
</dbReference>
<feature type="domain" description="Cobalamin-independent methionine synthase MetE C-terminal/archaeal" evidence="1">
    <location>
        <begin position="12"/>
        <end position="343"/>
    </location>
</feature>
<organism evidence="2 3">
    <name type="scientific">[Mycobacterium] burgundiense</name>
    <dbReference type="NCBI Taxonomy" id="3064286"/>
    <lineage>
        <taxon>Bacteria</taxon>
        <taxon>Bacillati</taxon>
        <taxon>Actinomycetota</taxon>
        <taxon>Actinomycetes</taxon>
        <taxon>Mycobacteriales</taxon>
        <taxon>Mycobacteriaceae</taxon>
        <taxon>Mycolicibacterium</taxon>
    </lineage>
</organism>
<dbReference type="PANTHER" id="PTHR43844:SF2">
    <property type="entry name" value="SYNTHASE, VITAMIN-B12 INDEPENDENT, PUTATIVE (AFU_ORTHOLOGUE AFUA_3G12060)-RELATED"/>
    <property type="match status" value="1"/>
</dbReference>
<proteinExistence type="predicted"/>
<dbReference type="CDD" id="cd03311">
    <property type="entry name" value="CIMS_C_terminal_like"/>
    <property type="match status" value="1"/>
</dbReference>
<dbReference type="EMBL" id="OY726397">
    <property type="protein sequence ID" value="CAJ1510036.1"/>
    <property type="molecule type" value="Genomic_DNA"/>
</dbReference>
<dbReference type="PANTHER" id="PTHR43844">
    <property type="entry name" value="METHIONINE SYNTHASE"/>
    <property type="match status" value="1"/>
</dbReference>
<dbReference type="RefSeq" id="WP_308479706.1">
    <property type="nucleotide sequence ID" value="NZ_OY726397.1"/>
</dbReference>
<reference evidence="2 3" key="1">
    <citation type="submission" date="2023-08" db="EMBL/GenBank/DDBJ databases">
        <authorList>
            <person name="Folkvardsen B D."/>
            <person name="Norman A."/>
        </authorList>
    </citation>
    <scope>NUCLEOTIDE SEQUENCE [LARGE SCALE GENOMIC DNA]</scope>
    <source>
        <strain evidence="2 3">Mu0053</strain>
    </source>
</reference>
<name>A0ABN9NPM3_9MYCO</name>
<protein>
    <submittedName>
        <fullName evidence="2">Cobalamin-independent methionine synthase II family protein</fullName>
    </submittedName>
</protein>
<dbReference type="Proteomes" id="UP001190465">
    <property type="component" value="Chromosome"/>
</dbReference>
<dbReference type="SUPFAM" id="SSF51726">
    <property type="entry name" value="UROD/MetE-like"/>
    <property type="match status" value="1"/>
</dbReference>
<accession>A0ABN9NPM3</accession>
<evidence type="ECO:0000259" key="1">
    <source>
        <dbReference type="Pfam" id="PF01717"/>
    </source>
</evidence>
<dbReference type="Gene3D" id="3.20.20.210">
    <property type="match status" value="1"/>
</dbReference>
<dbReference type="InterPro" id="IPR038071">
    <property type="entry name" value="UROD/MetE-like_sf"/>
</dbReference>
<dbReference type="InterPro" id="IPR002629">
    <property type="entry name" value="Met_Synth_C/arc"/>
</dbReference>
<keyword evidence="3" id="KW-1185">Reference proteome</keyword>